<protein>
    <submittedName>
        <fullName evidence="3">Uncharacterized protein</fullName>
    </submittedName>
</protein>
<evidence type="ECO:0000256" key="1">
    <source>
        <dbReference type="SAM" id="MobiDB-lite"/>
    </source>
</evidence>
<feature type="transmembrane region" description="Helical" evidence="2">
    <location>
        <begin position="68"/>
        <end position="86"/>
    </location>
</feature>
<evidence type="ECO:0000313" key="3">
    <source>
        <dbReference type="EMBL" id="TVU29557.1"/>
    </source>
</evidence>
<name>A0A5J9V2F0_9POAL</name>
<dbReference type="OrthoDB" id="681177at2759"/>
<keyword evidence="2" id="KW-0472">Membrane</keyword>
<proteinExistence type="predicted"/>
<dbReference type="AlphaFoldDB" id="A0A5J9V2F0"/>
<evidence type="ECO:0000256" key="2">
    <source>
        <dbReference type="SAM" id="Phobius"/>
    </source>
</evidence>
<dbReference type="EMBL" id="RWGY01000011">
    <property type="protein sequence ID" value="TVU29557.1"/>
    <property type="molecule type" value="Genomic_DNA"/>
</dbReference>
<keyword evidence="4" id="KW-1185">Reference proteome</keyword>
<evidence type="ECO:0000313" key="4">
    <source>
        <dbReference type="Proteomes" id="UP000324897"/>
    </source>
</evidence>
<sequence length="131" mass="13969">MARPRSRLLDLESDDVFYGDHTSVAVHAIVPLAIFLLIRFAAAGFPHDAAVFAVLYGAYYFLLDRHALLGFLCWAASGVLAARLGFSTGWKVLHTFVGCQSPPGLGAASPPPSLYTSARRASTGASAQRDC</sequence>
<accession>A0A5J9V2F0</accession>
<keyword evidence="2" id="KW-1133">Transmembrane helix</keyword>
<keyword evidence="2" id="KW-0812">Transmembrane</keyword>
<dbReference type="Gramene" id="TVU29557">
    <property type="protein sequence ID" value="TVU29557"/>
    <property type="gene ID" value="EJB05_21127"/>
</dbReference>
<comment type="caution">
    <text evidence="3">The sequence shown here is derived from an EMBL/GenBank/DDBJ whole genome shotgun (WGS) entry which is preliminary data.</text>
</comment>
<organism evidence="3 4">
    <name type="scientific">Eragrostis curvula</name>
    <name type="common">weeping love grass</name>
    <dbReference type="NCBI Taxonomy" id="38414"/>
    <lineage>
        <taxon>Eukaryota</taxon>
        <taxon>Viridiplantae</taxon>
        <taxon>Streptophyta</taxon>
        <taxon>Embryophyta</taxon>
        <taxon>Tracheophyta</taxon>
        <taxon>Spermatophyta</taxon>
        <taxon>Magnoliopsida</taxon>
        <taxon>Liliopsida</taxon>
        <taxon>Poales</taxon>
        <taxon>Poaceae</taxon>
        <taxon>PACMAD clade</taxon>
        <taxon>Chloridoideae</taxon>
        <taxon>Eragrostideae</taxon>
        <taxon>Eragrostidinae</taxon>
        <taxon>Eragrostis</taxon>
    </lineage>
</organism>
<reference evidence="3 4" key="1">
    <citation type="journal article" date="2019" name="Sci. Rep.">
        <title>A high-quality genome of Eragrostis curvula grass provides insights into Poaceae evolution and supports new strategies to enhance forage quality.</title>
        <authorList>
            <person name="Carballo J."/>
            <person name="Santos B.A.C.M."/>
            <person name="Zappacosta D."/>
            <person name="Garbus I."/>
            <person name="Selva J.P."/>
            <person name="Gallo C.A."/>
            <person name="Diaz A."/>
            <person name="Albertini E."/>
            <person name="Caccamo M."/>
            <person name="Echenique V."/>
        </authorList>
    </citation>
    <scope>NUCLEOTIDE SEQUENCE [LARGE SCALE GENOMIC DNA]</scope>
    <source>
        <strain evidence="4">cv. Victoria</strain>
        <tissue evidence="3">Leaf</tissue>
    </source>
</reference>
<feature type="region of interest" description="Disordered" evidence="1">
    <location>
        <begin position="103"/>
        <end position="131"/>
    </location>
</feature>
<gene>
    <name evidence="3" type="ORF">EJB05_21127</name>
</gene>
<dbReference type="Proteomes" id="UP000324897">
    <property type="component" value="Chromosome 1"/>
</dbReference>
<feature type="transmembrane region" description="Helical" evidence="2">
    <location>
        <begin position="16"/>
        <end position="38"/>
    </location>
</feature>